<dbReference type="AlphaFoldDB" id="A0A8J5K028"/>
<dbReference type="EMBL" id="JAHLQT010027705">
    <property type="protein sequence ID" value="KAG7162579.1"/>
    <property type="molecule type" value="Genomic_DNA"/>
</dbReference>
<keyword evidence="4" id="KW-0378">Hydrolase</keyword>
<dbReference type="InterPro" id="IPR015917">
    <property type="entry name" value="Pept_C14A"/>
</dbReference>
<name>A0A8J5K028_HOMAM</name>
<dbReference type="Proteomes" id="UP000747542">
    <property type="component" value="Unassembled WGS sequence"/>
</dbReference>
<dbReference type="InterPro" id="IPR029030">
    <property type="entry name" value="Caspase-like_dom_sf"/>
</dbReference>
<dbReference type="GO" id="GO:0006508">
    <property type="term" value="P:proteolysis"/>
    <property type="evidence" value="ECO:0007669"/>
    <property type="project" value="UniProtKB-KW"/>
</dbReference>
<comment type="similarity">
    <text evidence="1 5">Belongs to the peptidase C14A family.</text>
</comment>
<dbReference type="PANTHER" id="PTHR47901">
    <property type="entry name" value="CASPASE RECRUITMENT DOMAIN-CONTAINING PROTEIN 18"/>
    <property type="match status" value="1"/>
</dbReference>
<evidence type="ECO:0000259" key="6">
    <source>
        <dbReference type="PROSITE" id="PS50207"/>
    </source>
</evidence>
<reference evidence="8" key="1">
    <citation type="journal article" date="2021" name="Sci. Adv.">
        <title>The American lobster genome reveals insights on longevity, neural, and immune adaptations.</title>
        <authorList>
            <person name="Polinski J.M."/>
            <person name="Zimin A.V."/>
            <person name="Clark K.F."/>
            <person name="Kohn A.B."/>
            <person name="Sadowski N."/>
            <person name="Timp W."/>
            <person name="Ptitsyn A."/>
            <person name="Khanna P."/>
            <person name="Romanova D.Y."/>
            <person name="Williams P."/>
            <person name="Greenwood S.J."/>
            <person name="Moroz L.L."/>
            <person name="Walt D.R."/>
            <person name="Bodnar A.G."/>
        </authorList>
    </citation>
    <scope>NUCLEOTIDE SEQUENCE</scope>
    <source>
        <strain evidence="8">GMGI-L3</strain>
    </source>
</reference>
<gene>
    <name evidence="8" type="primary">Casp2-L2</name>
    <name evidence="8" type="ORF">Hamer_G008144</name>
</gene>
<dbReference type="InterPro" id="IPR002398">
    <property type="entry name" value="Pept_C14"/>
</dbReference>
<comment type="caution">
    <text evidence="8">The sequence shown here is derived from an EMBL/GenBank/DDBJ whole genome shotgun (WGS) entry which is preliminary data.</text>
</comment>
<dbReference type="Pfam" id="PF00656">
    <property type="entry name" value="Peptidase_C14"/>
    <property type="match status" value="1"/>
</dbReference>
<dbReference type="InterPro" id="IPR011600">
    <property type="entry name" value="Pept_C14_caspase"/>
</dbReference>
<organism evidence="8 9">
    <name type="scientific">Homarus americanus</name>
    <name type="common">American lobster</name>
    <dbReference type="NCBI Taxonomy" id="6706"/>
    <lineage>
        <taxon>Eukaryota</taxon>
        <taxon>Metazoa</taxon>
        <taxon>Ecdysozoa</taxon>
        <taxon>Arthropoda</taxon>
        <taxon>Crustacea</taxon>
        <taxon>Multicrustacea</taxon>
        <taxon>Malacostraca</taxon>
        <taxon>Eumalacostraca</taxon>
        <taxon>Eucarida</taxon>
        <taxon>Decapoda</taxon>
        <taxon>Pleocyemata</taxon>
        <taxon>Astacidea</taxon>
        <taxon>Nephropoidea</taxon>
        <taxon>Nephropidae</taxon>
        <taxon>Homarus</taxon>
    </lineage>
</organism>
<dbReference type="Gene3D" id="3.40.50.1460">
    <property type="match status" value="1"/>
</dbReference>
<dbReference type="InterPro" id="IPR001309">
    <property type="entry name" value="Pept_C14_p20"/>
</dbReference>
<keyword evidence="2" id="KW-0645">Protease</keyword>
<dbReference type="SUPFAM" id="SSF52129">
    <property type="entry name" value="Caspase-like"/>
    <property type="match status" value="1"/>
</dbReference>
<dbReference type="InterPro" id="IPR002138">
    <property type="entry name" value="Pept_C14_p10"/>
</dbReference>
<dbReference type="SMART" id="SM00115">
    <property type="entry name" value="CASc"/>
    <property type="match status" value="1"/>
</dbReference>
<dbReference type="PANTHER" id="PTHR47901:SF8">
    <property type="entry name" value="CASPASE-3"/>
    <property type="match status" value="1"/>
</dbReference>
<evidence type="ECO:0000313" key="8">
    <source>
        <dbReference type="EMBL" id="KAG7162579.1"/>
    </source>
</evidence>
<evidence type="ECO:0000256" key="3">
    <source>
        <dbReference type="ARBA" id="ARBA00022703"/>
    </source>
</evidence>
<dbReference type="PROSITE" id="PS50207">
    <property type="entry name" value="CASPASE_P10"/>
    <property type="match status" value="1"/>
</dbReference>
<sequence>MMKQTSVTNESFQSDYYTSMSRSRGYAYVFNYTFKNQLEARAGAERDSNNLRETLSMFGYEVIVYEDMTKELTMETILSIRNDPILYEVDSIIFFFLSHGLSNYIFYTCEGQKLSLDEIRRHFVDSKCPQLKKKPKIFMANFCRGADTEQWEYDGKVDVPRDMVTIHATTEGVKALRSRVAGTIFVKSLCQAFRNVNNGVMEIREMYAMLQVQMMRNSGTTPMWEDYSFSKKFYFQRL</sequence>
<evidence type="ECO:0000256" key="2">
    <source>
        <dbReference type="ARBA" id="ARBA00022670"/>
    </source>
</evidence>
<dbReference type="GO" id="GO:0004197">
    <property type="term" value="F:cysteine-type endopeptidase activity"/>
    <property type="evidence" value="ECO:0007669"/>
    <property type="project" value="InterPro"/>
</dbReference>
<evidence type="ECO:0000256" key="5">
    <source>
        <dbReference type="RuleBase" id="RU003971"/>
    </source>
</evidence>
<feature type="domain" description="Caspase family p20" evidence="7">
    <location>
        <begin position="23"/>
        <end position="147"/>
    </location>
</feature>
<keyword evidence="9" id="KW-1185">Reference proteome</keyword>
<protein>
    <submittedName>
        <fullName evidence="8">Caspase-2-like 2</fullName>
    </submittedName>
</protein>
<dbReference type="PRINTS" id="PR00376">
    <property type="entry name" value="IL1BCENZYME"/>
</dbReference>
<keyword evidence="3" id="KW-0053">Apoptosis</keyword>
<dbReference type="GO" id="GO:0006915">
    <property type="term" value="P:apoptotic process"/>
    <property type="evidence" value="ECO:0007669"/>
    <property type="project" value="UniProtKB-KW"/>
</dbReference>
<feature type="domain" description="Caspase family p10" evidence="6">
    <location>
        <begin position="156"/>
        <end position="194"/>
    </location>
</feature>
<evidence type="ECO:0000256" key="1">
    <source>
        <dbReference type="ARBA" id="ARBA00010134"/>
    </source>
</evidence>
<proteinExistence type="inferred from homology"/>
<evidence type="ECO:0000256" key="4">
    <source>
        <dbReference type="ARBA" id="ARBA00022801"/>
    </source>
</evidence>
<accession>A0A8J5K028</accession>
<evidence type="ECO:0000313" key="9">
    <source>
        <dbReference type="Proteomes" id="UP000747542"/>
    </source>
</evidence>
<evidence type="ECO:0000259" key="7">
    <source>
        <dbReference type="PROSITE" id="PS50208"/>
    </source>
</evidence>
<dbReference type="PROSITE" id="PS50208">
    <property type="entry name" value="CASPASE_P20"/>
    <property type="match status" value="1"/>
</dbReference>